<dbReference type="InterPro" id="IPR052956">
    <property type="entry name" value="Mesenchyme-surface_protein"/>
</dbReference>
<evidence type="ECO:0000259" key="2">
    <source>
        <dbReference type="Pfam" id="PF22494"/>
    </source>
</evidence>
<dbReference type="InterPro" id="IPR055188">
    <property type="entry name" value="Choice_anch_I"/>
</dbReference>
<evidence type="ECO:0000313" key="3">
    <source>
        <dbReference type="EMBL" id="KDN26196.1"/>
    </source>
</evidence>
<feature type="region of interest" description="Disordered" evidence="1">
    <location>
        <begin position="480"/>
        <end position="501"/>
    </location>
</feature>
<feature type="domain" description="Choice-of-anchor I" evidence="2">
    <location>
        <begin position="382"/>
        <end position="550"/>
    </location>
</feature>
<organism evidence="3 4">
    <name type="scientific">Vibrio fortis</name>
    <dbReference type="NCBI Taxonomy" id="212667"/>
    <lineage>
        <taxon>Bacteria</taxon>
        <taxon>Pseudomonadati</taxon>
        <taxon>Pseudomonadota</taxon>
        <taxon>Gammaproteobacteria</taxon>
        <taxon>Vibrionales</taxon>
        <taxon>Vibrionaceae</taxon>
        <taxon>Vibrio</taxon>
    </lineage>
</organism>
<dbReference type="STRING" id="212667.VFDL14_09870"/>
<dbReference type="PANTHER" id="PTHR46928:SF1">
    <property type="entry name" value="MESENCHYME-SPECIFIC CELL SURFACE GLYCOPROTEIN"/>
    <property type="match status" value="1"/>
</dbReference>
<dbReference type="SUPFAM" id="SSF75011">
    <property type="entry name" value="3-carboxy-cis,cis-mucoante lactonizing enzyme"/>
    <property type="match status" value="1"/>
</dbReference>
<dbReference type="Proteomes" id="UP000027219">
    <property type="component" value="Unassembled WGS sequence"/>
</dbReference>
<proteinExistence type="predicted"/>
<dbReference type="InterPro" id="IPR015943">
    <property type="entry name" value="WD40/YVTN_repeat-like_dom_sf"/>
</dbReference>
<gene>
    <name evidence="3" type="ORF">VFDL14_09870</name>
</gene>
<evidence type="ECO:0000256" key="1">
    <source>
        <dbReference type="SAM" id="MobiDB-lite"/>
    </source>
</evidence>
<dbReference type="EMBL" id="JFFR01000033">
    <property type="protein sequence ID" value="KDN26196.1"/>
    <property type="molecule type" value="Genomic_DNA"/>
</dbReference>
<protein>
    <submittedName>
        <fullName evidence="3">Alkaline phosphatase</fullName>
    </submittedName>
</protein>
<evidence type="ECO:0000313" key="4">
    <source>
        <dbReference type="Proteomes" id="UP000027219"/>
    </source>
</evidence>
<reference evidence="3 4" key="1">
    <citation type="submission" date="2014-02" db="EMBL/GenBank/DDBJ databases">
        <title>Vibrio fortis Dalian14 Genome Sequencing.</title>
        <authorList>
            <person name="Wang Y."/>
            <person name="Song L."/>
            <person name="Liu G."/>
            <person name="Ding J."/>
        </authorList>
    </citation>
    <scope>NUCLEOTIDE SEQUENCE [LARGE SCALE GENOMIC DNA]</scope>
    <source>
        <strain evidence="3 4">Dalian14</strain>
    </source>
</reference>
<feature type="domain" description="Choice-of-anchor I" evidence="2">
    <location>
        <begin position="82"/>
        <end position="366"/>
    </location>
</feature>
<dbReference type="Gene3D" id="2.130.10.10">
    <property type="entry name" value="YVTN repeat-like/Quinoprotein amine dehydrogenase"/>
    <property type="match status" value="1"/>
</dbReference>
<keyword evidence="4" id="KW-1185">Reference proteome</keyword>
<sequence>MKKHVSKLTGFNLNTTQLFTSISVSLALMGCSQPTPNQDAAFSAPTSFGYQCQTPTSPTSSSAEVTGLRLIGTSVANAPFDTSAAEIVSYDACTDKLYVVNAQAKKVDVLALDDSGKPTSEGSIDLQSAAQASGINIGAANSVSTHNGLVAVAIENADKQANGLVALYRSDTLELITTYGTGALPDMVSFSKDGRYIATANEGEPNADYTIDPEGSVTLIDLLNGPQGAVVTQIDFKAFNQGQARHGELSDKVRISTPNATVAQDLEPEYLTFSDNGKLYVALQENNALAAIDVESASVDAIFGLGGKSWAEFELDASNKDKKLGHFKSYEMLEGLYMPDSIASYSVNGETYILTANEGDGREYGIDTTQKMCDELGYKWDGDDYQGTAEYTTEEDFCIAYVDEVRGKKLDVADDHPLADALKDNKQLARLKVIKPQQTLQADQKVQAFGSRSFSIWNEAGELVFDSGDDFAKIVYQQQPEHFNSTNDNNMSGDDRSDDKGVEPEAIEVANINGKHYAFIGLERHGGIMVYDVTDPKESRFISYLNNRDFSQPVCTEVDEDGDCDNDTYNSKAGDLGPESIKYFSRSGQHFIAVGNEVSGTTSVFQIEF</sequence>
<dbReference type="AlphaFoldDB" id="A0A066UFN3"/>
<dbReference type="PANTHER" id="PTHR46928">
    <property type="entry name" value="MESENCHYME-SPECIFIC CELL SURFACE GLYCOPROTEIN"/>
    <property type="match status" value="1"/>
</dbReference>
<accession>A0A066UFN3</accession>
<dbReference type="Pfam" id="PF22494">
    <property type="entry name" value="choice_anch_I"/>
    <property type="match status" value="2"/>
</dbReference>
<dbReference type="NCBIfam" id="NF038117">
    <property type="entry name" value="choice_anch_I"/>
    <property type="match status" value="1"/>
</dbReference>
<name>A0A066UFN3_9VIBR</name>
<comment type="caution">
    <text evidence="3">The sequence shown here is derived from an EMBL/GenBank/DDBJ whole genome shotgun (WGS) entry which is preliminary data.</text>
</comment>
<feature type="compositionally biased region" description="Polar residues" evidence="1">
    <location>
        <begin position="480"/>
        <end position="492"/>
    </location>
</feature>
<dbReference type="PROSITE" id="PS51257">
    <property type="entry name" value="PROKAR_LIPOPROTEIN"/>
    <property type="match status" value="1"/>
</dbReference>